<feature type="transmembrane region" description="Helical" evidence="8">
    <location>
        <begin position="30"/>
        <end position="47"/>
    </location>
</feature>
<evidence type="ECO:0000256" key="1">
    <source>
        <dbReference type="ARBA" id="ARBA00004141"/>
    </source>
</evidence>
<organism evidence="10 11">
    <name type="scientific">Pseudohoeflea coraliihabitans</name>
    <dbReference type="NCBI Taxonomy" id="2860393"/>
    <lineage>
        <taxon>Bacteria</taxon>
        <taxon>Pseudomonadati</taxon>
        <taxon>Pseudomonadota</taxon>
        <taxon>Alphaproteobacteria</taxon>
        <taxon>Hyphomicrobiales</taxon>
        <taxon>Rhizobiaceae</taxon>
        <taxon>Pseudohoeflea</taxon>
    </lineage>
</organism>
<evidence type="ECO:0000256" key="4">
    <source>
        <dbReference type="ARBA" id="ARBA00022737"/>
    </source>
</evidence>
<evidence type="ECO:0000256" key="6">
    <source>
        <dbReference type="ARBA" id="ARBA00023136"/>
    </source>
</evidence>
<evidence type="ECO:0000256" key="8">
    <source>
        <dbReference type="SAM" id="Phobius"/>
    </source>
</evidence>
<evidence type="ECO:0000256" key="3">
    <source>
        <dbReference type="ARBA" id="ARBA00022692"/>
    </source>
</evidence>
<dbReference type="InterPro" id="IPR006037">
    <property type="entry name" value="RCK_C"/>
</dbReference>
<feature type="region of interest" description="Disordered" evidence="7">
    <location>
        <begin position="298"/>
        <end position="320"/>
    </location>
</feature>
<feature type="transmembrane region" description="Helical" evidence="8">
    <location>
        <begin position="148"/>
        <end position="166"/>
    </location>
</feature>
<dbReference type="EMBL" id="JAHWQX010000004">
    <property type="protein sequence ID" value="MBW3098760.1"/>
    <property type="molecule type" value="Genomic_DNA"/>
</dbReference>
<protein>
    <submittedName>
        <fullName evidence="10">SLC13 family permease</fullName>
    </submittedName>
</protein>
<gene>
    <name evidence="10" type="ORF">KY465_15855</name>
</gene>
<name>A0ABS6WUM9_9HYPH</name>
<keyword evidence="5 8" id="KW-1133">Transmembrane helix</keyword>
<keyword evidence="4" id="KW-0677">Repeat</keyword>
<feature type="transmembrane region" description="Helical" evidence="8">
    <location>
        <begin position="463"/>
        <end position="486"/>
    </location>
</feature>
<feature type="domain" description="RCK C-terminal" evidence="9">
    <location>
        <begin position="218"/>
        <end position="302"/>
    </location>
</feature>
<dbReference type="Pfam" id="PF03600">
    <property type="entry name" value="CitMHS"/>
    <property type="match status" value="1"/>
</dbReference>
<dbReference type="Proteomes" id="UP001430804">
    <property type="component" value="Unassembled WGS sequence"/>
</dbReference>
<evidence type="ECO:0000313" key="11">
    <source>
        <dbReference type="Proteomes" id="UP001430804"/>
    </source>
</evidence>
<feature type="transmembrane region" description="Helical" evidence="8">
    <location>
        <begin position="103"/>
        <end position="136"/>
    </location>
</feature>
<feature type="transmembrane region" description="Helical" evidence="8">
    <location>
        <begin position="583"/>
        <end position="602"/>
    </location>
</feature>
<dbReference type="InterPro" id="IPR051679">
    <property type="entry name" value="DASS-Related_Transporters"/>
</dbReference>
<keyword evidence="2" id="KW-0813">Transport</keyword>
<accession>A0ABS6WUM9</accession>
<evidence type="ECO:0000256" key="2">
    <source>
        <dbReference type="ARBA" id="ARBA00022448"/>
    </source>
</evidence>
<dbReference type="PANTHER" id="PTHR43652">
    <property type="entry name" value="BASIC AMINO ACID ANTIPORTER YFCC-RELATED"/>
    <property type="match status" value="1"/>
</dbReference>
<dbReference type="PANTHER" id="PTHR43652:SF2">
    <property type="entry name" value="BASIC AMINO ACID ANTIPORTER YFCC-RELATED"/>
    <property type="match status" value="1"/>
</dbReference>
<dbReference type="Pfam" id="PF02080">
    <property type="entry name" value="TrkA_C"/>
    <property type="match status" value="1"/>
</dbReference>
<feature type="transmembrane region" description="Helical" evidence="8">
    <location>
        <begin position="59"/>
        <end position="83"/>
    </location>
</feature>
<reference evidence="10" key="1">
    <citation type="submission" date="2021-07" db="EMBL/GenBank/DDBJ databases">
        <title>Pseudohoeflea marina sp. nov. a polyhydroxyalcanoate-producing bacterium.</title>
        <authorList>
            <person name="Zheng W."/>
            <person name="Yu S."/>
            <person name="Huang Y."/>
        </authorList>
    </citation>
    <scope>NUCLEOTIDE SEQUENCE</scope>
    <source>
        <strain evidence="10">DP4N28-3</strain>
    </source>
</reference>
<feature type="transmembrane region" description="Helical" evidence="8">
    <location>
        <begin position="417"/>
        <end position="443"/>
    </location>
</feature>
<evidence type="ECO:0000313" key="10">
    <source>
        <dbReference type="EMBL" id="MBW3098760.1"/>
    </source>
</evidence>
<evidence type="ECO:0000259" key="9">
    <source>
        <dbReference type="PROSITE" id="PS51202"/>
    </source>
</evidence>
<keyword evidence="6 8" id="KW-0472">Membrane</keyword>
<keyword evidence="3 8" id="KW-0812">Transmembrane</keyword>
<feature type="transmembrane region" description="Helical" evidence="8">
    <location>
        <begin position="498"/>
        <end position="517"/>
    </location>
</feature>
<evidence type="ECO:0000256" key="7">
    <source>
        <dbReference type="SAM" id="MobiDB-lite"/>
    </source>
</evidence>
<comment type="subcellular location">
    <subcellularLocation>
        <location evidence="1">Membrane</location>
        <topology evidence="1">Multi-pass membrane protein</topology>
    </subcellularLocation>
</comment>
<feature type="transmembrane region" description="Helical" evidence="8">
    <location>
        <begin position="186"/>
        <end position="208"/>
    </location>
</feature>
<dbReference type="InterPro" id="IPR004680">
    <property type="entry name" value="Cit_transptr-like_dom"/>
</dbReference>
<feature type="domain" description="RCK C-terminal" evidence="9">
    <location>
        <begin position="312"/>
        <end position="396"/>
    </location>
</feature>
<keyword evidence="11" id="KW-1185">Reference proteome</keyword>
<feature type="transmembrane region" description="Helical" evidence="8">
    <location>
        <begin position="543"/>
        <end position="562"/>
    </location>
</feature>
<dbReference type="RefSeq" id="WP_219203075.1">
    <property type="nucleotide sequence ID" value="NZ_JAHWQX010000004.1"/>
</dbReference>
<sequence length="604" mass="63350">MDFHLYATFLLIALTIVGFALERWPLEGVSLAALTALLLLFGLVPYTPEGADTALSMSALLAGFADPALATVLALLVVGQGLFATDAVDALARGVGKFGGPGAWRPLVMVLIVSAVISAFLNNTPVVVIFIPILVVLAAQRSLRPSRVFIPLSYITILGGMTTLIGSSTNLIAAGVAEDYGYSLGFFDITGMGVMLAVSGAIYVLFALPRLLPDRESAAGPKVRSGAQFIGEITLGNQHPFVGMSSKGGMFPGLGDLTLRLLERREEPFLPPFDDMELEPGDTLVVTGTRRAFSKALARGKATQEVPEETEDADAPAPGPGYHLAEAIVAPGSRYSGRTIQLSGLSVRLGVSVLGLQRKSRMARTALSEIRLEPGDTLLIGGPIDNIRAMRGNHDLLLLEHSTEALPQSRKAPIAGLIFLAIVLASAFSVLPIVVAAIAGVAAMLATRCLSLYQAARAFDRQIYLLVGTTLALATAMQVTGGAALIANGAVDLLEGAALPVSLSVFFLVVAVMTNILSNNATAVLFTPIAIGMANGFGVSPEAFIAAVIFGANASFATPIGYQTNLLVMGPGHYRFSDFIKAGTPLVVIIWLTFSLLAPWYYGL</sequence>
<evidence type="ECO:0000256" key="5">
    <source>
        <dbReference type="ARBA" id="ARBA00022989"/>
    </source>
</evidence>
<dbReference type="PROSITE" id="PS51202">
    <property type="entry name" value="RCK_C"/>
    <property type="match status" value="2"/>
</dbReference>
<comment type="caution">
    <text evidence="10">The sequence shown here is derived from an EMBL/GenBank/DDBJ whole genome shotgun (WGS) entry which is preliminary data.</text>
</comment>
<proteinExistence type="predicted"/>